<sequence>VLSVDEYNTERHDYNWSLANRVIAHGVTEEEADTILGNCCEVDERGYLQWNHSYIDFIKWKLTWSASQ</sequence>
<feature type="non-terminal residue" evidence="1">
    <location>
        <position position="1"/>
    </location>
</feature>
<gene>
    <name evidence="1" type="ORF">METZ01_LOCUS358353</name>
</gene>
<proteinExistence type="predicted"/>
<name>A0A382S6J4_9ZZZZ</name>
<evidence type="ECO:0000313" key="1">
    <source>
        <dbReference type="EMBL" id="SVD05499.1"/>
    </source>
</evidence>
<protein>
    <submittedName>
        <fullName evidence="1">Uncharacterized protein</fullName>
    </submittedName>
</protein>
<dbReference type="AlphaFoldDB" id="A0A382S6J4"/>
<accession>A0A382S6J4</accession>
<organism evidence="1">
    <name type="scientific">marine metagenome</name>
    <dbReference type="NCBI Taxonomy" id="408172"/>
    <lineage>
        <taxon>unclassified sequences</taxon>
        <taxon>metagenomes</taxon>
        <taxon>ecological metagenomes</taxon>
    </lineage>
</organism>
<reference evidence="1" key="1">
    <citation type="submission" date="2018-05" db="EMBL/GenBank/DDBJ databases">
        <authorList>
            <person name="Lanie J.A."/>
            <person name="Ng W.-L."/>
            <person name="Kazmierczak K.M."/>
            <person name="Andrzejewski T.M."/>
            <person name="Davidsen T.M."/>
            <person name="Wayne K.J."/>
            <person name="Tettelin H."/>
            <person name="Glass J.I."/>
            <person name="Rusch D."/>
            <person name="Podicherti R."/>
            <person name="Tsui H.-C.T."/>
            <person name="Winkler M.E."/>
        </authorList>
    </citation>
    <scope>NUCLEOTIDE SEQUENCE</scope>
</reference>
<dbReference type="EMBL" id="UINC01126791">
    <property type="protein sequence ID" value="SVD05499.1"/>
    <property type="molecule type" value="Genomic_DNA"/>
</dbReference>